<comment type="similarity">
    <text evidence="2">Belongs to the ATP-dependent AMP-binding enzyme family.</text>
</comment>
<evidence type="ECO:0000313" key="7">
    <source>
        <dbReference type="Proteomes" id="UP000695000"/>
    </source>
</evidence>
<dbReference type="Proteomes" id="UP000695000">
    <property type="component" value="Unplaced"/>
</dbReference>
<dbReference type="InterPro" id="IPR045851">
    <property type="entry name" value="AMP-bd_C_sf"/>
</dbReference>
<organism evidence="7 8">
    <name type="scientific">Nicrophorus vespilloides</name>
    <name type="common">Boreal carrion beetle</name>
    <dbReference type="NCBI Taxonomy" id="110193"/>
    <lineage>
        <taxon>Eukaryota</taxon>
        <taxon>Metazoa</taxon>
        <taxon>Ecdysozoa</taxon>
        <taxon>Arthropoda</taxon>
        <taxon>Hexapoda</taxon>
        <taxon>Insecta</taxon>
        <taxon>Pterygota</taxon>
        <taxon>Neoptera</taxon>
        <taxon>Endopterygota</taxon>
        <taxon>Coleoptera</taxon>
        <taxon>Polyphaga</taxon>
        <taxon>Staphyliniformia</taxon>
        <taxon>Silphidae</taxon>
        <taxon>Nicrophorinae</taxon>
        <taxon>Nicrophorus</taxon>
    </lineage>
</organism>
<evidence type="ECO:0000256" key="1">
    <source>
        <dbReference type="ARBA" id="ARBA00004275"/>
    </source>
</evidence>
<evidence type="ECO:0000256" key="3">
    <source>
        <dbReference type="ARBA" id="ARBA00022598"/>
    </source>
</evidence>
<evidence type="ECO:0000256" key="2">
    <source>
        <dbReference type="ARBA" id="ARBA00006432"/>
    </source>
</evidence>
<evidence type="ECO:0000259" key="6">
    <source>
        <dbReference type="Pfam" id="PF13193"/>
    </source>
</evidence>
<keyword evidence="3" id="KW-0436">Ligase</keyword>
<dbReference type="PANTHER" id="PTHR24096:SF149">
    <property type="entry name" value="AMP-BINDING DOMAIN-CONTAINING PROTEIN-RELATED"/>
    <property type="match status" value="1"/>
</dbReference>
<dbReference type="Gene3D" id="3.30.300.30">
    <property type="match status" value="1"/>
</dbReference>
<accession>A0ABM1MMI2</accession>
<dbReference type="Gene3D" id="3.40.50.12780">
    <property type="entry name" value="N-terminal domain of ligase-like"/>
    <property type="match status" value="1"/>
</dbReference>
<dbReference type="Pfam" id="PF13193">
    <property type="entry name" value="AMP-binding_C"/>
    <property type="match status" value="1"/>
</dbReference>
<dbReference type="InterPro" id="IPR020845">
    <property type="entry name" value="AMP-binding_CS"/>
</dbReference>
<dbReference type="InterPro" id="IPR000873">
    <property type="entry name" value="AMP-dep_synth/lig_dom"/>
</dbReference>
<comment type="subcellular location">
    <subcellularLocation>
        <location evidence="1">Peroxisome</location>
    </subcellularLocation>
</comment>
<dbReference type="Pfam" id="PF00501">
    <property type="entry name" value="AMP-binding"/>
    <property type="match status" value="1"/>
</dbReference>
<dbReference type="PANTHER" id="PTHR24096">
    <property type="entry name" value="LONG-CHAIN-FATTY-ACID--COA LIGASE"/>
    <property type="match status" value="1"/>
</dbReference>
<keyword evidence="4" id="KW-0576">Peroxisome</keyword>
<dbReference type="InterPro" id="IPR042099">
    <property type="entry name" value="ANL_N_sf"/>
</dbReference>
<evidence type="ECO:0000313" key="8">
    <source>
        <dbReference type="RefSeq" id="XP_017775782.1"/>
    </source>
</evidence>
<dbReference type="InterPro" id="IPR025110">
    <property type="entry name" value="AMP-bd_C"/>
</dbReference>
<gene>
    <name evidence="8" type="primary">LOC108562089</name>
</gene>
<keyword evidence="7" id="KW-1185">Reference proteome</keyword>
<dbReference type="SUPFAM" id="SSF56801">
    <property type="entry name" value="Acetyl-CoA synthetase-like"/>
    <property type="match status" value="1"/>
</dbReference>
<reference evidence="8" key="1">
    <citation type="submission" date="2025-08" db="UniProtKB">
        <authorList>
            <consortium name="RefSeq"/>
        </authorList>
    </citation>
    <scope>IDENTIFICATION</scope>
    <source>
        <tissue evidence="8">Whole Larva</tissue>
    </source>
</reference>
<dbReference type="RefSeq" id="XP_017775782.1">
    <property type="nucleotide sequence ID" value="XM_017920293.1"/>
</dbReference>
<protein>
    <submittedName>
        <fullName evidence="8">4-coumarate--CoA ligase 1-like</fullName>
    </submittedName>
</protein>
<evidence type="ECO:0000256" key="4">
    <source>
        <dbReference type="ARBA" id="ARBA00023140"/>
    </source>
</evidence>
<name>A0ABM1MMI2_NICVS</name>
<proteinExistence type="inferred from homology"/>
<evidence type="ECO:0000259" key="5">
    <source>
        <dbReference type="Pfam" id="PF00501"/>
    </source>
</evidence>
<dbReference type="GeneID" id="108562089"/>
<sequence>MDFHKYYDVEKKVINMPKKHVPIHPDGLGVYLYENIQNHLDEMAQIDVRTGEKEDYRSYVKRCCYAAAELKSRGVTPDDRIGLCTHNHMDSSVAFMGAIYAGAKPASMDPSLSVEDTIHLLKISSPKMVFVSEDAEDLMEEAIKESGLDIELFIFTKDGSKKNSFAPFVAPRNLDDFQVYKVKSLEETAVILFSSGTTGLPKGICISHKVFLYHVEDILFKVCSMLLFSSLYWISAIYVTFVMQRYGSCRIICKSFDAVETWMNIEKYQINSMFLAPCDAINFYNKIPDGQVSSLKNIIIGGSHLSVDYLKKLIKAMPNTVVSYGYAQSEALNLIRPTYREDKIGSVGVPNHGISYKIVNPETEENMGLNQEGELRVKFDYTMTGYYNCDSNSAWDAEGYLKTGDIVYFDEDFHLYIVDRIKEMFKYKSWHIVPTKLEMILMKHDDINYATVVGIPHPEDDNHIKAIVQLKDGRTADPEEIKSFAESFLDDRHRIRAGVTIVKDFPVTPTGKVQRRILKDLVMKGRI</sequence>
<dbReference type="PROSITE" id="PS00455">
    <property type="entry name" value="AMP_BINDING"/>
    <property type="match status" value="1"/>
</dbReference>
<feature type="domain" description="AMP-binding enzyme C-terminal" evidence="6">
    <location>
        <begin position="437"/>
        <end position="512"/>
    </location>
</feature>
<feature type="domain" description="AMP-dependent synthetase/ligase" evidence="5">
    <location>
        <begin position="34"/>
        <end position="387"/>
    </location>
</feature>